<dbReference type="eggNOG" id="ENOG502T5X7">
    <property type="taxonomic scope" value="Eukaryota"/>
</dbReference>
<gene>
    <name evidence="1" type="ORF">CFIO01_06301</name>
</gene>
<keyword evidence="1" id="KW-0067">ATP-binding</keyword>
<dbReference type="Proteomes" id="UP000020467">
    <property type="component" value="Unassembled WGS sequence"/>
</dbReference>
<accession>A0A010QFM3</accession>
<evidence type="ECO:0000313" key="2">
    <source>
        <dbReference type="Proteomes" id="UP000020467"/>
    </source>
</evidence>
<proteinExistence type="predicted"/>
<keyword evidence="2" id="KW-1185">Reference proteome</keyword>
<dbReference type="HOGENOM" id="CLU_101476_0_0_1"/>
<protein>
    <submittedName>
        <fullName evidence="1">ATP-binding protein</fullName>
    </submittedName>
</protein>
<sequence>MSSEESKPSRRFLIQMSGAPGSNALGTTKATTETLLFMSLEATVLLVELFKFWLFQEGVTLEQATEQAYSELWERVESRLKEGHNVVIDCNRGYEETMKRGTALAKTYGFEYWYIDCTSQTDVAELDETTPAWVALSLPADRDAAHGSKDKNAPFQKWLDDTSRPKENVIVVDTSKSPDDCLKQILKAIGPRE</sequence>
<dbReference type="EMBL" id="JARH01000897">
    <property type="protein sequence ID" value="EXF75565.1"/>
    <property type="molecule type" value="Genomic_DNA"/>
</dbReference>
<dbReference type="SUPFAM" id="SSF52540">
    <property type="entry name" value="P-loop containing nucleoside triphosphate hydrolases"/>
    <property type="match status" value="1"/>
</dbReference>
<dbReference type="OrthoDB" id="3231855at2759"/>
<keyword evidence="1" id="KW-0547">Nucleotide-binding</keyword>
<organism evidence="1 2">
    <name type="scientific">Colletotrichum fioriniae PJ7</name>
    <dbReference type="NCBI Taxonomy" id="1445577"/>
    <lineage>
        <taxon>Eukaryota</taxon>
        <taxon>Fungi</taxon>
        <taxon>Dikarya</taxon>
        <taxon>Ascomycota</taxon>
        <taxon>Pezizomycotina</taxon>
        <taxon>Sordariomycetes</taxon>
        <taxon>Hypocreomycetidae</taxon>
        <taxon>Glomerellales</taxon>
        <taxon>Glomerellaceae</taxon>
        <taxon>Colletotrichum</taxon>
        <taxon>Colletotrichum acutatum species complex</taxon>
    </lineage>
</organism>
<evidence type="ECO:0000313" key="1">
    <source>
        <dbReference type="EMBL" id="EXF75565.1"/>
    </source>
</evidence>
<comment type="caution">
    <text evidence="1">The sequence shown here is derived from an EMBL/GenBank/DDBJ whole genome shotgun (WGS) entry which is preliminary data.</text>
</comment>
<reference evidence="1 2" key="1">
    <citation type="submission" date="2014-02" db="EMBL/GenBank/DDBJ databases">
        <title>The genome sequence of Colletotrichum fioriniae PJ7.</title>
        <authorList>
            <person name="Baroncelli R."/>
            <person name="Thon M.R."/>
        </authorList>
    </citation>
    <scope>NUCLEOTIDE SEQUENCE [LARGE SCALE GENOMIC DNA]</scope>
    <source>
        <strain evidence="1 2">PJ7</strain>
    </source>
</reference>
<dbReference type="STRING" id="1445577.A0A010QFM3"/>
<dbReference type="GO" id="GO:0005524">
    <property type="term" value="F:ATP binding"/>
    <property type="evidence" value="ECO:0007669"/>
    <property type="project" value="UniProtKB-KW"/>
</dbReference>
<dbReference type="InterPro" id="IPR027417">
    <property type="entry name" value="P-loop_NTPase"/>
</dbReference>
<dbReference type="KEGG" id="cfj:CFIO01_06301"/>
<dbReference type="Gene3D" id="3.40.50.300">
    <property type="entry name" value="P-loop containing nucleotide triphosphate hydrolases"/>
    <property type="match status" value="1"/>
</dbReference>
<name>A0A010QFM3_9PEZI</name>
<dbReference type="AlphaFoldDB" id="A0A010QFM3"/>